<keyword evidence="5" id="KW-0788">Thiol protease</keyword>
<dbReference type="Pfam" id="PF01470">
    <property type="entry name" value="Peptidase_C15"/>
    <property type="match status" value="1"/>
</dbReference>
<dbReference type="PANTHER" id="PTHR23402">
    <property type="entry name" value="PROTEASE FAMILY C15 PYROGLUTAMYL-PEPTIDASE I-RELATED"/>
    <property type="match status" value="1"/>
</dbReference>
<keyword evidence="2" id="KW-0963">Cytoplasm</keyword>
<gene>
    <name evidence="6" type="ORF">M9Y10_034083</name>
</gene>
<sequence>MKLIVTGFGPFGSVIDNPSRIIAKEVVEDLVRQGYDAEFLDWRVSINDVNQYYENLQKGDYFMLHLGLYQGITKIHMEAQAINNADFSIPDADGAQPRNEQIDSNYPLDYEFVNSLPIDEWVKTLSQYFDKSLSAGTFVCNYTYFRGLTNVGKKVKGALFVHCAEFSDFPKEVQVAGVTKLSHLIISHFL</sequence>
<dbReference type="PANTHER" id="PTHR23402:SF1">
    <property type="entry name" value="PYROGLUTAMYL-PEPTIDASE I"/>
    <property type="match status" value="1"/>
</dbReference>
<evidence type="ECO:0000256" key="4">
    <source>
        <dbReference type="ARBA" id="ARBA00022801"/>
    </source>
</evidence>
<evidence type="ECO:0000313" key="7">
    <source>
        <dbReference type="Proteomes" id="UP001470230"/>
    </source>
</evidence>
<protein>
    <submittedName>
        <fullName evidence="6">Pyroglutamyl-peptidase 1</fullName>
    </submittedName>
</protein>
<dbReference type="InterPro" id="IPR036440">
    <property type="entry name" value="Peptidase_C15-like_sf"/>
</dbReference>
<proteinExistence type="inferred from homology"/>
<dbReference type="PRINTS" id="PR00706">
    <property type="entry name" value="PYROGLUPTASE"/>
</dbReference>
<dbReference type="InterPro" id="IPR000816">
    <property type="entry name" value="Peptidase_C15"/>
</dbReference>
<dbReference type="Gene3D" id="3.40.630.20">
    <property type="entry name" value="Peptidase C15, pyroglutamyl peptidase I-like"/>
    <property type="match status" value="1"/>
</dbReference>
<evidence type="ECO:0000256" key="1">
    <source>
        <dbReference type="ARBA" id="ARBA00006641"/>
    </source>
</evidence>
<dbReference type="Proteomes" id="UP001470230">
    <property type="component" value="Unassembled WGS sequence"/>
</dbReference>
<evidence type="ECO:0000256" key="5">
    <source>
        <dbReference type="ARBA" id="ARBA00022807"/>
    </source>
</evidence>
<comment type="similarity">
    <text evidence="1">Belongs to the peptidase C15 family.</text>
</comment>
<reference evidence="6 7" key="1">
    <citation type="submission" date="2024-04" db="EMBL/GenBank/DDBJ databases">
        <title>Tritrichomonas musculus Genome.</title>
        <authorList>
            <person name="Alves-Ferreira E."/>
            <person name="Grigg M."/>
            <person name="Lorenzi H."/>
            <person name="Galac M."/>
        </authorList>
    </citation>
    <scope>NUCLEOTIDE SEQUENCE [LARGE SCALE GENOMIC DNA]</scope>
    <source>
        <strain evidence="6 7">EAF2021</strain>
    </source>
</reference>
<dbReference type="EMBL" id="JAPFFF010000005">
    <property type="protein sequence ID" value="KAK8889337.1"/>
    <property type="molecule type" value="Genomic_DNA"/>
</dbReference>
<evidence type="ECO:0000256" key="2">
    <source>
        <dbReference type="ARBA" id="ARBA00022490"/>
    </source>
</evidence>
<keyword evidence="4" id="KW-0378">Hydrolase</keyword>
<comment type="caution">
    <text evidence="6">The sequence shown here is derived from an EMBL/GenBank/DDBJ whole genome shotgun (WGS) entry which is preliminary data.</text>
</comment>
<keyword evidence="3" id="KW-0645">Protease</keyword>
<dbReference type="SUPFAM" id="SSF53182">
    <property type="entry name" value="Pyrrolidone carboxyl peptidase (pyroglutamate aminopeptidase)"/>
    <property type="match status" value="1"/>
</dbReference>
<dbReference type="InterPro" id="IPR016125">
    <property type="entry name" value="Peptidase_C15-like"/>
</dbReference>
<accession>A0ABR2KFW0</accession>
<evidence type="ECO:0000256" key="3">
    <source>
        <dbReference type="ARBA" id="ARBA00022670"/>
    </source>
</evidence>
<name>A0ABR2KFW0_9EUKA</name>
<keyword evidence="7" id="KW-1185">Reference proteome</keyword>
<organism evidence="6 7">
    <name type="scientific">Tritrichomonas musculus</name>
    <dbReference type="NCBI Taxonomy" id="1915356"/>
    <lineage>
        <taxon>Eukaryota</taxon>
        <taxon>Metamonada</taxon>
        <taxon>Parabasalia</taxon>
        <taxon>Tritrichomonadida</taxon>
        <taxon>Tritrichomonadidae</taxon>
        <taxon>Tritrichomonas</taxon>
    </lineage>
</organism>
<evidence type="ECO:0000313" key="6">
    <source>
        <dbReference type="EMBL" id="KAK8889337.1"/>
    </source>
</evidence>